<gene>
    <name evidence="17" type="ORF">CFOL_v3_26693</name>
</gene>
<dbReference type="InterPro" id="IPR001841">
    <property type="entry name" value="Znf_RING"/>
</dbReference>
<dbReference type="Pfam" id="PF13639">
    <property type="entry name" value="zf-RING_2"/>
    <property type="match status" value="1"/>
</dbReference>
<dbReference type="Gene3D" id="3.30.40.10">
    <property type="entry name" value="Zinc/RING finger domain, C3HC4 (zinc finger)"/>
    <property type="match status" value="1"/>
</dbReference>
<dbReference type="GO" id="GO:0061630">
    <property type="term" value="F:ubiquitin protein ligase activity"/>
    <property type="evidence" value="ECO:0007669"/>
    <property type="project" value="UniProtKB-EC"/>
</dbReference>
<evidence type="ECO:0000256" key="6">
    <source>
        <dbReference type="ARBA" id="ARBA00022692"/>
    </source>
</evidence>
<dbReference type="EC" id="2.3.2.27" evidence="4"/>
<evidence type="ECO:0000256" key="2">
    <source>
        <dbReference type="ARBA" id="ARBA00004167"/>
    </source>
</evidence>
<dbReference type="AlphaFoldDB" id="A0A1Q3CSU2"/>
<comment type="similarity">
    <text evidence="13">Belongs to the RING-type zinc finger family. ATL subfamily.</text>
</comment>
<keyword evidence="8 14" id="KW-0863">Zinc-finger</keyword>
<evidence type="ECO:0000256" key="1">
    <source>
        <dbReference type="ARBA" id="ARBA00000900"/>
    </source>
</evidence>
<dbReference type="SUPFAM" id="SSF57850">
    <property type="entry name" value="RING/U-box"/>
    <property type="match status" value="1"/>
</dbReference>
<dbReference type="FunFam" id="3.30.40.10:FF:000233">
    <property type="entry name" value="RING-H2 finger protein ATL54"/>
    <property type="match status" value="1"/>
</dbReference>
<dbReference type="SMART" id="SM00184">
    <property type="entry name" value="RING"/>
    <property type="match status" value="1"/>
</dbReference>
<dbReference type="GO" id="GO:0008270">
    <property type="term" value="F:zinc ion binding"/>
    <property type="evidence" value="ECO:0007669"/>
    <property type="project" value="UniProtKB-KW"/>
</dbReference>
<evidence type="ECO:0000256" key="13">
    <source>
        <dbReference type="ARBA" id="ARBA00024209"/>
    </source>
</evidence>
<keyword evidence="6 15" id="KW-0812">Transmembrane</keyword>
<evidence type="ECO:0000256" key="10">
    <source>
        <dbReference type="ARBA" id="ARBA00022833"/>
    </source>
</evidence>
<feature type="transmembrane region" description="Helical" evidence="15">
    <location>
        <begin position="65"/>
        <end position="89"/>
    </location>
</feature>
<evidence type="ECO:0000256" key="4">
    <source>
        <dbReference type="ARBA" id="ARBA00012483"/>
    </source>
</evidence>
<dbReference type="PROSITE" id="PS50089">
    <property type="entry name" value="ZF_RING_2"/>
    <property type="match status" value="1"/>
</dbReference>
<keyword evidence="10" id="KW-0862">Zinc</keyword>
<proteinExistence type="inferred from homology"/>
<dbReference type="InParanoid" id="A0A1Q3CSU2"/>
<dbReference type="Proteomes" id="UP000187406">
    <property type="component" value="Unassembled WGS sequence"/>
</dbReference>
<evidence type="ECO:0000256" key="7">
    <source>
        <dbReference type="ARBA" id="ARBA00022723"/>
    </source>
</evidence>
<keyword evidence="5" id="KW-0808">Transferase</keyword>
<keyword evidence="12 15" id="KW-0472">Membrane</keyword>
<reference evidence="18" key="1">
    <citation type="submission" date="2016-04" db="EMBL/GenBank/DDBJ databases">
        <title>Cephalotus genome sequencing.</title>
        <authorList>
            <person name="Fukushima K."/>
            <person name="Hasebe M."/>
            <person name="Fang X."/>
        </authorList>
    </citation>
    <scope>NUCLEOTIDE SEQUENCE [LARGE SCALE GENOMIC DNA]</scope>
    <source>
        <strain evidence="18">cv. St1</strain>
    </source>
</reference>
<comment type="caution">
    <text evidence="17">The sequence shown here is derived from an EMBL/GenBank/DDBJ whole genome shotgun (WGS) entry which is preliminary data.</text>
</comment>
<evidence type="ECO:0000256" key="14">
    <source>
        <dbReference type="PROSITE-ProRule" id="PRU00175"/>
    </source>
</evidence>
<sequence length="386" mass="42871">MAIKHRKLFPALPPGTSINQTVDCLVFCDSSCPFNCPDPYHYYLPPPPPSPLTIDRATASQSHHVSIYVILIVSILSSLFILLSCYVIVAKYCAGCCGRRNNRTLQPQSDDTNEEFLDENRVDHPIWFITTVGLQQPIISSITVCKYKKGEGLIEGTDCSVCLNEFQEDETLRLLPKCSHAFHIPCIDTWLRSHTNCPLCRAHIVSDSGSASMASVEQNSDNTTLIVEPQMENSDINGNWGDRDRTETEEESEILLANNGRMLKESVNFNEDCGIRVVGDLGDDHDQVQEDDIQPVRRSASMDFSLVETVCLNLANESGGGSVHHIEDTKKSQSAIVAKQANGNSSMYQLMGTNPSVAECLHKSPVPMKRSFSCSGRFFSSRRHRI</sequence>
<dbReference type="EMBL" id="BDDD01002833">
    <property type="protein sequence ID" value="GAV83245.1"/>
    <property type="molecule type" value="Genomic_DNA"/>
</dbReference>
<evidence type="ECO:0000259" key="16">
    <source>
        <dbReference type="PROSITE" id="PS50089"/>
    </source>
</evidence>
<evidence type="ECO:0000256" key="9">
    <source>
        <dbReference type="ARBA" id="ARBA00022786"/>
    </source>
</evidence>
<evidence type="ECO:0000256" key="8">
    <source>
        <dbReference type="ARBA" id="ARBA00022771"/>
    </source>
</evidence>
<dbReference type="InterPro" id="IPR013083">
    <property type="entry name" value="Znf_RING/FYVE/PHD"/>
</dbReference>
<keyword evidence="11 15" id="KW-1133">Transmembrane helix</keyword>
<keyword evidence="7" id="KW-0479">Metal-binding</keyword>
<comment type="catalytic activity">
    <reaction evidence="1">
        <text>S-ubiquitinyl-[E2 ubiquitin-conjugating enzyme]-L-cysteine + [acceptor protein]-L-lysine = [E2 ubiquitin-conjugating enzyme]-L-cysteine + N(6)-ubiquitinyl-[acceptor protein]-L-lysine.</text>
        <dbReference type="EC" id="2.3.2.27"/>
    </reaction>
</comment>
<feature type="domain" description="RING-type" evidence="16">
    <location>
        <begin position="159"/>
        <end position="201"/>
    </location>
</feature>
<dbReference type="UniPathway" id="UPA00143"/>
<evidence type="ECO:0000256" key="5">
    <source>
        <dbReference type="ARBA" id="ARBA00022679"/>
    </source>
</evidence>
<evidence type="ECO:0000256" key="11">
    <source>
        <dbReference type="ARBA" id="ARBA00022989"/>
    </source>
</evidence>
<evidence type="ECO:0000256" key="12">
    <source>
        <dbReference type="ARBA" id="ARBA00023136"/>
    </source>
</evidence>
<evidence type="ECO:0000256" key="3">
    <source>
        <dbReference type="ARBA" id="ARBA00004906"/>
    </source>
</evidence>
<protein>
    <recommendedName>
        <fullName evidence="4">RING-type E3 ubiquitin transferase</fullName>
        <ecNumber evidence="4">2.3.2.27</ecNumber>
    </recommendedName>
</protein>
<dbReference type="GO" id="GO:0016020">
    <property type="term" value="C:membrane"/>
    <property type="evidence" value="ECO:0007669"/>
    <property type="project" value="UniProtKB-SubCell"/>
</dbReference>
<dbReference type="InterPro" id="IPR044600">
    <property type="entry name" value="ATL1/ATL16-like"/>
</dbReference>
<evidence type="ECO:0000256" key="15">
    <source>
        <dbReference type="SAM" id="Phobius"/>
    </source>
</evidence>
<dbReference type="SMART" id="SM01197">
    <property type="entry name" value="FANCL_C"/>
    <property type="match status" value="1"/>
</dbReference>
<evidence type="ECO:0000313" key="17">
    <source>
        <dbReference type="EMBL" id="GAV83245.1"/>
    </source>
</evidence>
<accession>A0A1Q3CSU2</accession>
<dbReference type="GO" id="GO:0016567">
    <property type="term" value="P:protein ubiquitination"/>
    <property type="evidence" value="ECO:0007669"/>
    <property type="project" value="UniProtKB-UniPathway"/>
</dbReference>
<dbReference type="STRING" id="3775.A0A1Q3CSU2"/>
<evidence type="ECO:0000313" key="18">
    <source>
        <dbReference type="Proteomes" id="UP000187406"/>
    </source>
</evidence>
<keyword evidence="9" id="KW-0833">Ubl conjugation pathway</keyword>
<dbReference type="OrthoDB" id="9984778at2759"/>
<name>A0A1Q3CSU2_CEPFO</name>
<dbReference type="CDD" id="cd16461">
    <property type="entry name" value="RING-H2_EL5-like"/>
    <property type="match status" value="1"/>
</dbReference>
<organism evidence="17 18">
    <name type="scientific">Cephalotus follicularis</name>
    <name type="common">Albany pitcher plant</name>
    <dbReference type="NCBI Taxonomy" id="3775"/>
    <lineage>
        <taxon>Eukaryota</taxon>
        <taxon>Viridiplantae</taxon>
        <taxon>Streptophyta</taxon>
        <taxon>Embryophyta</taxon>
        <taxon>Tracheophyta</taxon>
        <taxon>Spermatophyta</taxon>
        <taxon>Magnoliopsida</taxon>
        <taxon>eudicotyledons</taxon>
        <taxon>Gunneridae</taxon>
        <taxon>Pentapetalae</taxon>
        <taxon>rosids</taxon>
        <taxon>fabids</taxon>
        <taxon>Oxalidales</taxon>
        <taxon>Cephalotaceae</taxon>
        <taxon>Cephalotus</taxon>
    </lineage>
</organism>
<comment type="pathway">
    <text evidence="3">Protein modification; protein ubiquitination.</text>
</comment>
<keyword evidence="18" id="KW-1185">Reference proteome</keyword>
<dbReference type="PANTHER" id="PTHR46913:SF19">
    <property type="entry name" value="RING-TYPE E3 UBIQUITIN TRANSFERASE"/>
    <property type="match status" value="1"/>
</dbReference>
<comment type="subcellular location">
    <subcellularLocation>
        <location evidence="2">Membrane</location>
        <topology evidence="2">Single-pass membrane protein</topology>
    </subcellularLocation>
</comment>
<dbReference type="PANTHER" id="PTHR46913">
    <property type="entry name" value="RING-H2 FINGER PROTEIN ATL16"/>
    <property type="match status" value="1"/>
</dbReference>